<dbReference type="AlphaFoldDB" id="A0A323THL3"/>
<comment type="caution">
    <text evidence="5">The sequence shown here is derived from an EMBL/GenBank/DDBJ whole genome shotgun (WGS) entry which is preliminary data.</text>
</comment>
<comment type="similarity">
    <text evidence="1">Belongs to the methyltransferase superfamily.</text>
</comment>
<evidence type="ECO:0000256" key="2">
    <source>
        <dbReference type="ARBA" id="ARBA00022603"/>
    </source>
</evidence>
<dbReference type="PANTHER" id="PTHR44942:SF4">
    <property type="entry name" value="METHYLTRANSFERASE TYPE 11 DOMAIN-CONTAINING PROTEIN"/>
    <property type="match status" value="1"/>
</dbReference>
<evidence type="ECO:0000313" key="5">
    <source>
        <dbReference type="EMBL" id="PYZ93027.1"/>
    </source>
</evidence>
<evidence type="ECO:0000313" key="6">
    <source>
        <dbReference type="Proteomes" id="UP000248214"/>
    </source>
</evidence>
<accession>A0A323THL3</accession>
<dbReference type="Gene3D" id="3.40.50.150">
    <property type="entry name" value="Vaccinia Virus protein VP39"/>
    <property type="match status" value="1"/>
</dbReference>
<reference evidence="5 6" key="1">
    <citation type="submission" date="2017-10" db="EMBL/GenBank/DDBJ databases">
        <title>Bacillus sp. nov., a halophilic bacterium isolated from a Keqin Lake.</title>
        <authorList>
            <person name="Wang H."/>
        </authorList>
    </citation>
    <scope>NUCLEOTIDE SEQUENCE [LARGE SCALE GENOMIC DNA]</scope>
    <source>
        <strain evidence="5 6">KQ-12</strain>
    </source>
</reference>
<dbReference type="GO" id="GO:0032259">
    <property type="term" value="P:methylation"/>
    <property type="evidence" value="ECO:0007669"/>
    <property type="project" value="UniProtKB-KW"/>
</dbReference>
<organism evidence="5 6">
    <name type="scientific">Salipaludibacillus keqinensis</name>
    <dbReference type="NCBI Taxonomy" id="2045207"/>
    <lineage>
        <taxon>Bacteria</taxon>
        <taxon>Bacillati</taxon>
        <taxon>Bacillota</taxon>
        <taxon>Bacilli</taxon>
        <taxon>Bacillales</taxon>
        <taxon>Bacillaceae</taxon>
    </lineage>
</organism>
<dbReference type="OrthoDB" id="9797252at2"/>
<keyword evidence="3 5" id="KW-0808">Transferase</keyword>
<dbReference type="RefSeq" id="WP_110609057.1">
    <property type="nucleotide sequence ID" value="NZ_PDOD01000002.1"/>
</dbReference>
<dbReference type="InterPro" id="IPR051052">
    <property type="entry name" value="Diverse_substrate_MTase"/>
</dbReference>
<proteinExistence type="inferred from homology"/>
<protein>
    <submittedName>
        <fullName evidence="5">Methyltransferase type 11</fullName>
    </submittedName>
</protein>
<dbReference type="EMBL" id="PDOD01000002">
    <property type="protein sequence ID" value="PYZ93027.1"/>
    <property type="molecule type" value="Genomic_DNA"/>
</dbReference>
<dbReference type="Proteomes" id="UP000248214">
    <property type="component" value="Unassembled WGS sequence"/>
</dbReference>
<dbReference type="PANTHER" id="PTHR44942">
    <property type="entry name" value="METHYLTRANSF_11 DOMAIN-CONTAINING PROTEIN"/>
    <property type="match status" value="1"/>
</dbReference>
<gene>
    <name evidence="5" type="ORF">CR194_07455</name>
</gene>
<sequence>MDKNEGLDIKYINSYSEDTLLETGQFDYVTVLRAWHWFDSEKTLSEVKRLLKNDGTLLVMDSGFLSKSKLIKDTLEIIKGHMPTGQLKPAGTKAESKQTINGFPIEWFQEWKENNFDLQETYKFTYTVSFSAEEWCGRVASLSWLTGFTDQKRTEILDGIYNHVMNEFGEIDHPVEHGCYVTILNKG</sequence>
<name>A0A323THL3_9BACI</name>
<dbReference type="InterPro" id="IPR029063">
    <property type="entry name" value="SAM-dependent_MTases_sf"/>
</dbReference>
<dbReference type="SUPFAM" id="SSF53335">
    <property type="entry name" value="S-adenosyl-L-methionine-dependent methyltransferases"/>
    <property type="match status" value="1"/>
</dbReference>
<keyword evidence="2 5" id="KW-0489">Methyltransferase</keyword>
<evidence type="ECO:0000256" key="3">
    <source>
        <dbReference type="ARBA" id="ARBA00022679"/>
    </source>
</evidence>
<dbReference type="Pfam" id="PF08241">
    <property type="entry name" value="Methyltransf_11"/>
    <property type="match status" value="1"/>
</dbReference>
<evidence type="ECO:0000256" key="1">
    <source>
        <dbReference type="ARBA" id="ARBA00008361"/>
    </source>
</evidence>
<evidence type="ECO:0000259" key="4">
    <source>
        <dbReference type="Pfam" id="PF08241"/>
    </source>
</evidence>
<keyword evidence="6" id="KW-1185">Reference proteome</keyword>
<feature type="domain" description="Methyltransferase type 11" evidence="4">
    <location>
        <begin position="4"/>
        <end position="58"/>
    </location>
</feature>
<dbReference type="GO" id="GO:0008757">
    <property type="term" value="F:S-adenosylmethionine-dependent methyltransferase activity"/>
    <property type="evidence" value="ECO:0007669"/>
    <property type="project" value="InterPro"/>
</dbReference>
<dbReference type="InterPro" id="IPR013216">
    <property type="entry name" value="Methyltransf_11"/>
</dbReference>